<evidence type="ECO:0000313" key="1">
    <source>
        <dbReference type="EMBL" id="KIK94018.1"/>
    </source>
</evidence>
<keyword evidence="2" id="KW-1185">Reference proteome</keyword>
<reference evidence="2" key="2">
    <citation type="submission" date="2015-01" db="EMBL/GenBank/DDBJ databases">
        <title>Evolutionary Origins and Diversification of the Mycorrhizal Mutualists.</title>
        <authorList>
            <consortium name="DOE Joint Genome Institute"/>
            <consortium name="Mycorrhizal Genomics Consortium"/>
            <person name="Kohler A."/>
            <person name="Kuo A."/>
            <person name="Nagy L.G."/>
            <person name="Floudas D."/>
            <person name="Copeland A."/>
            <person name="Barry K.W."/>
            <person name="Cichocki N."/>
            <person name="Veneault-Fourrey C."/>
            <person name="LaButti K."/>
            <person name="Lindquist E.A."/>
            <person name="Lipzen A."/>
            <person name="Lundell T."/>
            <person name="Morin E."/>
            <person name="Murat C."/>
            <person name="Riley R."/>
            <person name="Ohm R."/>
            <person name="Sun H."/>
            <person name="Tunlid A."/>
            <person name="Henrissat B."/>
            <person name="Grigoriev I.V."/>
            <person name="Hibbett D.S."/>
            <person name="Martin F."/>
        </authorList>
    </citation>
    <scope>NUCLEOTIDE SEQUENCE [LARGE SCALE GENOMIC DNA]</scope>
    <source>
        <strain evidence="2">Ve08.2h10</strain>
    </source>
</reference>
<evidence type="ECO:0000313" key="2">
    <source>
        <dbReference type="Proteomes" id="UP000054538"/>
    </source>
</evidence>
<accession>A0A0D0DPR5</accession>
<dbReference type="AlphaFoldDB" id="A0A0D0DPR5"/>
<reference evidence="1 2" key="1">
    <citation type="submission" date="2014-04" db="EMBL/GenBank/DDBJ databases">
        <authorList>
            <consortium name="DOE Joint Genome Institute"/>
            <person name="Kuo A."/>
            <person name="Kohler A."/>
            <person name="Jargeat P."/>
            <person name="Nagy L.G."/>
            <person name="Floudas D."/>
            <person name="Copeland A."/>
            <person name="Barry K.W."/>
            <person name="Cichocki N."/>
            <person name="Veneault-Fourrey C."/>
            <person name="LaButti K."/>
            <person name="Lindquist E.A."/>
            <person name="Lipzen A."/>
            <person name="Lundell T."/>
            <person name="Morin E."/>
            <person name="Murat C."/>
            <person name="Sun H."/>
            <person name="Tunlid A."/>
            <person name="Henrissat B."/>
            <person name="Grigoriev I.V."/>
            <person name="Hibbett D.S."/>
            <person name="Martin F."/>
            <person name="Nordberg H.P."/>
            <person name="Cantor M.N."/>
            <person name="Hua S.X."/>
        </authorList>
    </citation>
    <scope>NUCLEOTIDE SEQUENCE [LARGE SCALE GENOMIC DNA]</scope>
    <source>
        <strain evidence="1 2">Ve08.2h10</strain>
    </source>
</reference>
<name>A0A0D0DPR5_9AGAM</name>
<dbReference type="Proteomes" id="UP000054538">
    <property type="component" value="Unassembled WGS sequence"/>
</dbReference>
<organism evidence="1 2">
    <name type="scientific">Paxillus rubicundulus Ve08.2h10</name>
    <dbReference type="NCBI Taxonomy" id="930991"/>
    <lineage>
        <taxon>Eukaryota</taxon>
        <taxon>Fungi</taxon>
        <taxon>Dikarya</taxon>
        <taxon>Basidiomycota</taxon>
        <taxon>Agaricomycotina</taxon>
        <taxon>Agaricomycetes</taxon>
        <taxon>Agaricomycetidae</taxon>
        <taxon>Boletales</taxon>
        <taxon>Paxilineae</taxon>
        <taxon>Paxillaceae</taxon>
        <taxon>Paxillus</taxon>
    </lineage>
</organism>
<protein>
    <submittedName>
        <fullName evidence="1">Uncharacterized protein</fullName>
    </submittedName>
</protein>
<sequence length="94" mass="10291">MFAFTCQKLLQTIEIKLAVVEAPIARPQNIPATIQQETIPVGSGLNAIIATYPVPKKIRVIDPYDPSTTESESKPSTPQLFLKSLESILKVQGK</sequence>
<dbReference type="HOGENOM" id="CLU_2197763_0_0_1"/>
<gene>
    <name evidence="1" type="ORF">PAXRUDRAFT_828409</name>
</gene>
<proteinExistence type="predicted"/>
<dbReference type="InParanoid" id="A0A0D0DPR5"/>
<dbReference type="EMBL" id="KN825135">
    <property type="protein sequence ID" value="KIK94018.1"/>
    <property type="molecule type" value="Genomic_DNA"/>
</dbReference>